<comment type="subunit">
    <text evidence="12">The complex is composed of two ATP-binding proteins (NikD and NikE), two transmembrane proteins (NikB and NikC) and a solute-binding protein (NikA).</text>
</comment>
<dbReference type="InterPro" id="IPR003439">
    <property type="entry name" value="ABC_transporter-like_ATP-bd"/>
</dbReference>
<dbReference type="PROSITE" id="PS50893">
    <property type="entry name" value="ABC_TRANSPORTER_2"/>
    <property type="match status" value="1"/>
</dbReference>
<evidence type="ECO:0000256" key="6">
    <source>
        <dbReference type="ARBA" id="ARBA00022741"/>
    </source>
</evidence>
<dbReference type="SMART" id="SM00382">
    <property type="entry name" value="AAA"/>
    <property type="match status" value="1"/>
</dbReference>
<evidence type="ECO:0000256" key="7">
    <source>
        <dbReference type="ARBA" id="ARBA00022840"/>
    </source>
</evidence>
<reference evidence="17 18" key="1">
    <citation type="journal article" date="2019" name="Int. J. Syst. Evol. Microbiol.">
        <title>The Global Catalogue of Microorganisms (GCM) 10K type strain sequencing project: providing services to taxonomists for standard genome sequencing and annotation.</title>
        <authorList>
            <consortium name="The Broad Institute Genomics Platform"/>
            <consortium name="The Broad Institute Genome Sequencing Center for Infectious Disease"/>
            <person name="Wu L."/>
            <person name="Ma J."/>
        </authorList>
    </citation>
    <scope>NUCLEOTIDE SEQUENCE [LARGE SCALE GENOMIC DNA]</scope>
    <source>
        <strain evidence="17 18">JCM 15572</strain>
    </source>
</reference>
<organism evidence="17 18">
    <name type="scientific">Kribbella hippodromi</name>
    <dbReference type="NCBI Taxonomy" id="434347"/>
    <lineage>
        <taxon>Bacteria</taxon>
        <taxon>Bacillati</taxon>
        <taxon>Actinomycetota</taxon>
        <taxon>Actinomycetes</taxon>
        <taxon>Propionibacteriales</taxon>
        <taxon>Kribbellaceae</taxon>
        <taxon>Kribbella</taxon>
    </lineage>
</organism>
<evidence type="ECO:0000256" key="13">
    <source>
        <dbReference type="ARBA" id="ARBA00039098"/>
    </source>
</evidence>
<keyword evidence="8" id="KW-1278">Translocase</keyword>
<evidence type="ECO:0000256" key="15">
    <source>
        <dbReference type="ARBA" id="ARBA00048610"/>
    </source>
</evidence>
<dbReference type="EC" id="7.2.2.11" evidence="13"/>
<accession>A0ABN2DSD4</accession>
<evidence type="ECO:0000313" key="17">
    <source>
        <dbReference type="EMBL" id="GAA1585262.1"/>
    </source>
</evidence>
<dbReference type="InterPro" id="IPR050388">
    <property type="entry name" value="ABC_Ni/Peptide_Import"/>
</dbReference>
<evidence type="ECO:0000256" key="3">
    <source>
        <dbReference type="ARBA" id="ARBA00022448"/>
    </source>
</evidence>
<evidence type="ECO:0000259" key="16">
    <source>
        <dbReference type="PROSITE" id="PS50893"/>
    </source>
</evidence>
<evidence type="ECO:0000256" key="8">
    <source>
        <dbReference type="ARBA" id="ARBA00022967"/>
    </source>
</evidence>
<keyword evidence="3" id="KW-0813">Transport</keyword>
<keyword evidence="7 17" id="KW-0067">ATP-binding</keyword>
<protein>
    <recommendedName>
        <fullName evidence="14">Nickel import system ATP-binding protein NikD</fullName>
        <ecNumber evidence="13">7.2.2.11</ecNumber>
    </recommendedName>
</protein>
<dbReference type="RefSeq" id="WP_344236277.1">
    <property type="nucleotide sequence ID" value="NZ_BAAAPH010000015.1"/>
</dbReference>
<evidence type="ECO:0000256" key="4">
    <source>
        <dbReference type="ARBA" id="ARBA00022475"/>
    </source>
</evidence>
<gene>
    <name evidence="17" type="ORF">GCM10009804_46910</name>
</gene>
<comment type="catalytic activity">
    <reaction evidence="15">
        <text>Ni(2+)(out) + ATP + H2O = Ni(2+)(in) + ADP + phosphate + H(+)</text>
        <dbReference type="Rhea" id="RHEA:15557"/>
        <dbReference type="ChEBI" id="CHEBI:15377"/>
        <dbReference type="ChEBI" id="CHEBI:15378"/>
        <dbReference type="ChEBI" id="CHEBI:30616"/>
        <dbReference type="ChEBI" id="CHEBI:43474"/>
        <dbReference type="ChEBI" id="CHEBI:49786"/>
        <dbReference type="ChEBI" id="CHEBI:456216"/>
        <dbReference type="EC" id="7.2.2.11"/>
    </reaction>
    <physiologicalReaction direction="left-to-right" evidence="15">
        <dbReference type="Rhea" id="RHEA:15558"/>
    </physiologicalReaction>
</comment>
<comment type="caution">
    <text evidence="17">The sequence shown here is derived from an EMBL/GenBank/DDBJ whole genome shotgun (WGS) entry which is preliminary data.</text>
</comment>
<evidence type="ECO:0000256" key="12">
    <source>
        <dbReference type="ARBA" id="ARBA00038669"/>
    </source>
</evidence>
<keyword evidence="10" id="KW-0921">Nickel transport</keyword>
<dbReference type="SUPFAM" id="SSF52540">
    <property type="entry name" value="P-loop containing nucleoside triphosphate hydrolases"/>
    <property type="match status" value="1"/>
</dbReference>
<evidence type="ECO:0000256" key="9">
    <source>
        <dbReference type="ARBA" id="ARBA00023065"/>
    </source>
</evidence>
<keyword evidence="11" id="KW-0472">Membrane</keyword>
<dbReference type="EMBL" id="BAAAPH010000015">
    <property type="protein sequence ID" value="GAA1585262.1"/>
    <property type="molecule type" value="Genomic_DNA"/>
</dbReference>
<dbReference type="PANTHER" id="PTHR43297:SF13">
    <property type="entry name" value="NICKEL ABC TRANSPORTER, ATP-BINDING PROTEIN"/>
    <property type="match status" value="1"/>
</dbReference>
<dbReference type="PANTHER" id="PTHR43297">
    <property type="entry name" value="OLIGOPEPTIDE TRANSPORT ATP-BINDING PROTEIN APPD"/>
    <property type="match status" value="1"/>
</dbReference>
<dbReference type="GO" id="GO:0005524">
    <property type="term" value="F:ATP binding"/>
    <property type="evidence" value="ECO:0007669"/>
    <property type="project" value="UniProtKB-KW"/>
</dbReference>
<keyword evidence="6" id="KW-0547">Nucleotide-binding</keyword>
<feature type="domain" description="ABC transporter" evidence="16">
    <location>
        <begin position="25"/>
        <end position="262"/>
    </location>
</feature>
<evidence type="ECO:0000256" key="5">
    <source>
        <dbReference type="ARBA" id="ARBA00022596"/>
    </source>
</evidence>
<evidence type="ECO:0000256" key="10">
    <source>
        <dbReference type="ARBA" id="ARBA00023112"/>
    </source>
</evidence>
<evidence type="ECO:0000256" key="11">
    <source>
        <dbReference type="ARBA" id="ARBA00023136"/>
    </source>
</evidence>
<keyword evidence="5" id="KW-0533">Nickel</keyword>
<name>A0ABN2DSD4_9ACTN</name>
<comment type="subcellular location">
    <subcellularLocation>
        <location evidence="1">Cell membrane</location>
        <topology evidence="1">Peripheral membrane protein</topology>
    </subcellularLocation>
</comment>
<dbReference type="InterPro" id="IPR003593">
    <property type="entry name" value="AAA+_ATPase"/>
</dbReference>
<dbReference type="Gene3D" id="3.40.50.300">
    <property type="entry name" value="P-loop containing nucleotide triphosphate hydrolases"/>
    <property type="match status" value="1"/>
</dbReference>
<dbReference type="Pfam" id="PF00005">
    <property type="entry name" value="ABC_tran"/>
    <property type="match status" value="1"/>
</dbReference>
<evidence type="ECO:0000256" key="14">
    <source>
        <dbReference type="ARBA" id="ARBA00044143"/>
    </source>
</evidence>
<dbReference type="Proteomes" id="UP001501705">
    <property type="component" value="Unassembled WGS sequence"/>
</dbReference>
<keyword evidence="4" id="KW-1003">Cell membrane</keyword>
<dbReference type="InterPro" id="IPR027417">
    <property type="entry name" value="P-loop_NTPase"/>
</dbReference>
<keyword evidence="18" id="KW-1185">Reference proteome</keyword>
<comment type="similarity">
    <text evidence="2">Belongs to the ABC transporter superfamily.</text>
</comment>
<evidence type="ECO:0000313" key="18">
    <source>
        <dbReference type="Proteomes" id="UP001501705"/>
    </source>
</evidence>
<proteinExistence type="inferred from homology"/>
<evidence type="ECO:0000256" key="2">
    <source>
        <dbReference type="ARBA" id="ARBA00005417"/>
    </source>
</evidence>
<keyword evidence="9" id="KW-0406">Ion transport</keyword>
<sequence>MNPDRRTGRRDESPPVGPLLSITGLRVTFTQYTRGLRRREIVALAGMDLTAERGQVVALVGASGAGKTLLAHAVLGMLPPNATETGTIAYDGTVLDTPARRQLAGTDIALLPQSIDYLDPLATIGRQVRRSARLAGRPSSDAAEALEARGLGREVLGRYPHELSGGMIRRVLVTMATMGDPELILADEPTPGLPAADVAAVLQDFRSFADAGRAVVLITHELRAALAVADTVVICHDGRTVETADPRSFAEDRLTHPYARLLWNALPANGLIVPEAQPC</sequence>
<evidence type="ECO:0000256" key="1">
    <source>
        <dbReference type="ARBA" id="ARBA00004202"/>
    </source>
</evidence>